<feature type="compositionally biased region" description="Acidic residues" evidence="1">
    <location>
        <begin position="460"/>
        <end position="470"/>
    </location>
</feature>
<dbReference type="Pfam" id="PF05133">
    <property type="entry name" value="SPP1_portal"/>
    <property type="match status" value="1"/>
</dbReference>
<reference evidence="3" key="1">
    <citation type="submission" date="2015-10" db="EMBL/GenBank/DDBJ databases">
        <title>Draft Genome Sequences of 11 Lactococcus lactis subspecies cremoris strains.</title>
        <authorList>
            <person name="Wels M."/>
            <person name="Backus L."/>
            <person name="Boekhorst J."/>
            <person name="Dijkstra A."/>
            <person name="Beerthuizen M."/>
            <person name="Kelly W."/>
            <person name="Siezen R."/>
            <person name="Bachmann H."/>
            <person name="Van Hijum S."/>
        </authorList>
    </citation>
    <scope>NUCLEOTIDE SEQUENCE [LARGE SCALE GENOMIC DNA]</scope>
    <source>
        <strain evidence="3">M20</strain>
    </source>
</reference>
<evidence type="ECO:0000313" key="3">
    <source>
        <dbReference type="Proteomes" id="UP000053719"/>
    </source>
</evidence>
<dbReference type="InterPro" id="IPR021145">
    <property type="entry name" value="Portal_protein_SPP1_Gp6-like"/>
</dbReference>
<evidence type="ECO:0000313" key="2">
    <source>
        <dbReference type="EMBL" id="KSU23382.1"/>
    </source>
</evidence>
<comment type="caution">
    <text evidence="2">The sequence shown here is derived from an EMBL/GenBank/DDBJ whole genome shotgun (WGS) entry which is preliminary data.</text>
</comment>
<dbReference type="EMBL" id="LKLU01000004">
    <property type="protein sequence ID" value="KSU23382.1"/>
    <property type="molecule type" value="Genomic_DNA"/>
</dbReference>
<proteinExistence type="predicted"/>
<dbReference type="AlphaFoldDB" id="A0A0V8EC24"/>
<dbReference type="RefSeq" id="WP_058211296.1">
    <property type="nucleotide sequence ID" value="NZ_LKLU01000004.1"/>
</dbReference>
<organism evidence="2 3">
    <name type="scientific">Lactococcus lactis subsp. lactis</name>
    <name type="common">Streptococcus lactis</name>
    <dbReference type="NCBI Taxonomy" id="1360"/>
    <lineage>
        <taxon>Bacteria</taxon>
        <taxon>Bacillati</taxon>
        <taxon>Bacillota</taxon>
        <taxon>Bacilli</taxon>
        <taxon>Lactobacillales</taxon>
        <taxon>Streptococcaceae</taxon>
        <taxon>Lactococcus</taxon>
    </lineage>
</organism>
<dbReference type="InterPro" id="IPR006428">
    <property type="entry name" value="Portal_SPP1-type"/>
</dbReference>
<gene>
    <name evidence="2" type="ORF">M20_0167</name>
</gene>
<feature type="region of interest" description="Disordered" evidence="1">
    <location>
        <begin position="445"/>
        <end position="502"/>
    </location>
</feature>
<sequence length="502" mass="56784">MAIKINREMAGNLNSPTPELLNYCISQHLSLIGRLDKLSDYYDGKQDILKRTKDNDAAPNNKVVVNHAKYVTDMNVGFMVGNPVAYTSSDDIKSILDAYTKVDIVSHDTELEKDLSVFGIGYELIYLNEDKQTGKTFADIKCIDPRGIFLVTDDTIDANPLFAVHYQKVYNLQGAIDHYLVKYYNDNWVITYRAASIGFGDYQLIKALPHYFKAVPVIEYRNNEERQGDFEQAISLIDAYNSLQSDRLNDKEAFVDAILFIRGFTLKDGDGARLASEKILQTDATPTEADASYLTKTMDESSVAILRDSFLEDIHKVTYVPNMNDKNFSGNVSGEAMKYKLFGLLQLMSVKERYMIKGLRQRLIIFANYLEISNNNVDIDGIKINLKPNLPINTTDIINQIVQAHQAGILPLKVLLSWLPDIDNVDEVLEQLQEEKEEAIEMNQKAMGVQSEDSLSNLDDPPDENEEENQDNNNKQSGNQTDQKGDQENGQNKNNKKQNSKN</sequence>
<evidence type="ECO:0000256" key="1">
    <source>
        <dbReference type="SAM" id="MobiDB-lite"/>
    </source>
</evidence>
<dbReference type="Proteomes" id="UP000053719">
    <property type="component" value="Unassembled WGS sequence"/>
</dbReference>
<dbReference type="NCBIfam" id="TIGR01538">
    <property type="entry name" value="portal_SPP1"/>
    <property type="match status" value="1"/>
</dbReference>
<name>A0A0V8EC24_LACLL</name>
<dbReference type="PATRIC" id="fig|1360.114.peg.1127"/>
<protein>
    <submittedName>
        <fullName evidence="2">Phage portal protein</fullName>
    </submittedName>
</protein>
<accession>A0A0V8EC24</accession>